<feature type="domain" description="ZP" evidence="7">
    <location>
        <begin position="170"/>
        <end position="261"/>
    </location>
</feature>
<dbReference type="InterPro" id="IPR044913">
    <property type="entry name" value="P_trefoil_dom_sf"/>
</dbReference>
<dbReference type="Proteomes" id="UP000765507">
    <property type="component" value="Unassembled WGS sequence"/>
</dbReference>
<keyword evidence="3" id="KW-0732">Signal</keyword>
<gene>
    <name evidence="9" type="ORF">G0U57_004698</name>
</gene>
<dbReference type="OrthoDB" id="9907024at2759"/>
<evidence type="ECO:0000256" key="5">
    <source>
        <dbReference type="ARBA" id="ARBA00023180"/>
    </source>
</evidence>
<keyword evidence="4" id="KW-1015">Disulfide bond</keyword>
<dbReference type="GO" id="GO:0035805">
    <property type="term" value="C:egg coat"/>
    <property type="evidence" value="ECO:0007669"/>
    <property type="project" value="TreeGrafter"/>
</dbReference>
<evidence type="ECO:0000313" key="9">
    <source>
        <dbReference type="EMBL" id="KAG6921924.1"/>
    </source>
</evidence>
<dbReference type="EMBL" id="JAHGAV010001621">
    <property type="protein sequence ID" value="KAG6921924.1"/>
    <property type="molecule type" value="Genomic_DNA"/>
</dbReference>
<dbReference type="GO" id="GO:0035804">
    <property type="term" value="F:structural constituent of egg coat"/>
    <property type="evidence" value="ECO:0007669"/>
    <property type="project" value="TreeGrafter"/>
</dbReference>
<dbReference type="InterPro" id="IPR055356">
    <property type="entry name" value="ZP-N"/>
</dbReference>
<dbReference type="PANTHER" id="PTHR23343">
    <property type="entry name" value="ZONA PELLUCIDA SPERM-BINDING PROTEIN"/>
    <property type="match status" value="1"/>
</dbReference>
<dbReference type="InterPro" id="IPR001507">
    <property type="entry name" value="ZP_dom"/>
</dbReference>
<evidence type="ECO:0000259" key="7">
    <source>
        <dbReference type="PROSITE" id="PS51034"/>
    </source>
</evidence>
<dbReference type="Gene3D" id="2.60.40.3210">
    <property type="entry name" value="Zona pellucida, ZP-N domain"/>
    <property type="match status" value="1"/>
</dbReference>
<evidence type="ECO:0000256" key="3">
    <source>
        <dbReference type="ARBA" id="ARBA00022729"/>
    </source>
</evidence>
<evidence type="ECO:0000256" key="1">
    <source>
        <dbReference type="ARBA" id="ARBA00004613"/>
    </source>
</evidence>
<reference evidence="9 10" key="1">
    <citation type="journal article" date="2020" name="G3 (Bethesda)">
        <title>Draft Genome of the Common Snapping Turtle, Chelydra serpentina, a Model for Phenotypic Plasticity in Reptiles.</title>
        <authorList>
            <person name="Das D."/>
            <person name="Singh S.K."/>
            <person name="Bierstedt J."/>
            <person name="Erickson A."/>
            <person name="Galli G.L.J."/>
            <person name="Crossley D.A. 2nd"/>
            <person name="Rhen T."/>
        </authorList>
    </citation>
    <scope>NUCLEOTIDE SEQUENCE [LARGE SCALE GENOMIC DNA]</scope>
    <source>
        <strain evidence="9">KW</strain>
    </source>
</reference>
<keyword evidence="10" id="KW-1185">Reference proteome</keyword>
<comment type="subcellular location">
    <subcellularLocation>
        <location evidence="1">Secreted</location>
    </subcellularLocation>
</comment>
<dbReference type="GO" id="GO:0005576">
    <property type="term" value="C:extracellular region"/>
    <property type="evidence" value="ECO:0007669"/>
    <property type="project" value="UniProtKB-SubCell"/>
</dbReference>
<dbReference type="GO" id="GO:0060468">
    <property type="term" value="P:prevention of polyspermy"/>
    <property type="evidence" value="ECO:0007669"/>
    <property type="project" value="TreeGrafter"/>
</dbReference>
<comment type="caution">
    <text evidence="6">Lacks conserved residue(s) required for the propagation of feature annotation.</text>
</comment>
<dbReference type="InterPro" id="IPR054554">
    <property type="entry name" value="ZP1/4_Ig-like"/>
</dbReference>
<dbReference type="Pfam" id="PF00088">
    <property type="entry name" value="Trefoil"/>
    <property type="match status" value="1"/>
</dbReference>
<accession>A0A8T1S009</accession>
<evidence type="ECO:0000259" key="8">
    <source>
        <dbReference type="PROSITE" id="PS51448"/>
    </source>
</evidence>
<dbReference type="PROSITE" id="PS51034">
    <property type="entry name" value="ZP_2"/>
    <property type="match status" value="1"/>
</dbReference>
<dbReference type="InterPro" id="IPR000519">
    <property type="entry name" value="P_trefoil_dom"/>
</dbReference>
<dbReference type="CDD" id="cd00111">
    <property type="entry name" value="Trefoil"/>
    <property type="match status" value="1"/>
</dbReference>
<protein>
    <submittedName>
        <fullName evidence="9">Zona pellucida glycoprotein 1</fullName>
    </submittedName>
</protein>
<evidence type="ECO:0000256" key="6">
    <source>
        <dbReference type="PROSITE-ProRule" id="PRU00779"/>
    </source>
</evidence>
<comment type="caution">
    <text evidence="9">The sequence shown here is derived from an EMBL/GenBank/DDBJ whole genome shotgun (WGS) entry which is preliminary data.</text>
</comment>
<evidence type="ECO:0000256" key="2">
    <source>
        <dbReference type="ARBA" id="ARBA00022525"/>
    </source>
</evidence>
<evidence type="ECO:0000313" key="10">
    <source>
        <dbReference type="Proteomes" id="UP000765507"/>
    </source>
</evidence>
<dbReference type="GO" id="GO:0032190">
    <property type="term" value="F:acrosin binding"/>
    <property type="evidence" value="ECO:0007669"/>
    <property type="project" value="TreeGrafter"/>
</dbReference>
<dbReference type="PROSITE" id="PS51448">
    <property type="entry name" value="P_TREFOIL_2"/>
    <property type="match status" value="1"/>
</dbReference>
<dbReference type="GO" id="GO:0007339">
    <property type="term" value="P:binding of sperm to zona pellucida"/>
    <property type="evidence" value="ECO:0007669"/>
    <property type="project" value="TreeGrafter"/>
</dbReference>
<dbReference type="PANTHER" id="PTHR23343:SF41">
    <property type="entry name" value="ZONA PELLUCIDA SPERM-BINDING PROTEIN 1"/>
    <property type="match status" value="1"/>
</dbReference>
<dbReference type="InterPro" id="IPR051148">
    <property type="entry name" value="Zona_Pellucida_Domain_gp"/>
</dbReference>
<sequence length="261" mass="28858">MQLLVFPSQGRTIRFKVVDEFGTPFEVTNCSICLHWITSGEKGEVIFSAGYNGCHVLRQDGRNHLRVQVEELLSTGAIAAIHDVNMICPKPTEHDLTPQQQPGRVRPVPHIYPPPSSIGAHLTQEQCSVVTGKIPCADTPGRAACFQAGCCYDETDRTTPCYYGNTVTVQCLMDGHFILVVSRDMSDHPIILDSIRLAYAQAGCDPIRMTEAFVIFRFPLMQCGTTVQVIHDKLIYENQLISGIDIQTGPDGSITRDSTFM</sequence>
<dbReference type="Pfam" id="PF23344">
    <property type="entry name" value="ZP-N"/>
    <property type="match status" value="1"/>
</dbReference>
<dbReference type="Pfam" id="PF22821">
    <property type="entry name" value="ZP1_ZP4_Ig-like"/>
    <property type="match status" value="1"/>
</dbReference>
<dbReference type="SMART" id="SM00018">
    <property type="entry name" value="PD"/>
    <property type="match status" value="1"/>
</dbReference>
<feature type="domain" description="P-type" evidence="8">
    <location>
        <begin position="125"/>
        <end position="165"/>
    </location>
</feature>
<organism evidence="9 10">
    <name type="scientific">Chelydra serpentina</name>
    <name type="common">Snapping turtle</name>
    <name type="synonym">Testudo serpentina</name>
    <dbReference type="NCBI Taxonomy" id="8475"/>
    <lineage>
        <taxon>Eukaryota</taxon>
        <taxon>Metazoa</taxon>
        <taxon>Chordata</taxon>
        <taxon>Craniata</taxon>
        <taxon>Vertebrata</taxon>
        <taxon>Euteleostomi</taxon>
        <taxon>Archelosauria</taxon>
        <taxon>Testudinata</taxon>
        <taxon>Testudines</taxon>
        <taxon>Cryptodira</taxon>
        <taxon>Durocryptodira</taxon>
        <taxon>Americhelydia</taxon>
        <taxon>Chelydroidea</taxon>
        <taxon>Chelydridae</taxon>
        <taxon>Chelydra</taxon>
    </lineage>
</organism>
<proteinExistence type="predicted"/>
<evidence type="ECO:0000256" key="4">
    <source>
        <dbReference type="ARBA" id="ARBA00023157"/>
    </source>
</evidence>
<dbReference type="SUPFAM" id="SSF57492">
    <property type="entry name" value="Trefoil"/>
    <property type="match status" value="1"/>
</dbReference>
<dbReference type="AlphaFoldDB" id="A0A8T1S009"/>
<keyword evidence="2" id="KW-0964">Secreted</keyword>
<keyword evidence="5" id="KW-0325">Glycoprotein</keyword>
<name>A0A8T1S009_CHESE</name>